<accession>A0AAD5LGZ7</accession>
<dbReference type="SUPFAM" id="SSF52058">
    <property type="entry name" value="L domain-like"/>
    <property type="match status" value="1"/>
</dbReference>
<dbReference type="EMBL" id="JAKCXM010000227">
    <property type="protein sequence ID" value="KAJ0398121.1"/>
    <property type="molecule type" value="Genomic_DNA"/>
</dbReference>
<evidence type="ECO:0000313" key="3">
    <source>
        <dbReference type="Proteomes" id="UP001209570"/>
    </source>
</evidence>
<dbReference type="Proteomes" id="UP001209570">
    <property type="component" value="Unassembled WGS sequence"/>
</dbReference>
<gene>
    <name evidence="2" type="ORF">P43SY_004698</name>
</gene>
<keyword evidence="3" id="KW-1185">Reference proteome</keyword>
<evidence type="ECO:0000256" key="1">
    <source>
        <dbReference type="SAM" id="MobiDB-lite"/>
    </source>
</evidence>
<organism evidence="2 3">
    <name type="scientific">Pythium insidiosum</name>
    <name type="common">Pythiosis disease agent</name>
    <dbReference type="NCBI Taxonomy" id="114742"/>
    <lineage>
        <taxon>Eukaryota</taxon>
        <taxon>Sar</taxon>
        <taxon>Stramenopiles</taxon>
        <taxon>Oomycota</taxon>
        <taxon>Peronosporomycetes</taxon>
        <taxon>Pythiales</taxon>
        <taxon>Pythiaceae</taxon>
        <taxon>Pythium</taxon>
    </lineage>
</organism>
<comment type="caution">
    <text evidence="2">The sequence shown here is derived from an EMBL/GenBank/DDBJ whole genome shotgun (WGS) entry which is preliminary data.</text>
</comment>
<feature type="region of interest" description="Disordered" evidence="1">
    <location>
        <begin position="504"/>
        <end position="533"/>
    </location>
</feature>
<proteinExistence type="predicted"/>
<sequence>MVFELSKINVVVAAHAGVAFWHTLALLEMLCPYRCASRASRARHVSSSSVLAPKRFKDRVTNHWLFVKFFSRRGVLGLESVHFSEVFALREALETLLQTLQAYRLSQFVARRDINNVFVALLVINCWITPFIQQRFADRVALQRLLCLSTDIVQDFATTVLVPSVLLVPYVHQFDWRVGDFPMTNCDLIMRLIFSISMILSMNKVKYLLSFVAHVPPTEPQIHPQQENTVELFQTRAPGKAALHITSTPLLVRVLDATSIVWGLIVLFTFITAERQPSIPSCAMQTRPWFAVRPSYALLVVTCETEDSSAQLSRMRQQLVLNQVQPSTVMSLVLRDCPALHVSPQLATLQRLVGLKIANSSIVSWTGDAVLRDALHPHLLFVFMERVSFPDGLLPDGLLAADFPRRLLDIEVCVSNLRALPDDLHEKWGAGGIVFLERSALTHVPPVLLKMEIVVLSLYDNAITEIPADLIAHPTLYLLGLVDNPIKTLPPLNDVTTAETAISAATNKTGTDNSTTSTPSKVPTPAPSKTKKSNANGIASNVAVITAAAASTIGFTML</sequence>
<evidence type="ECO:0000313" key="2">
    <source>
        <dbReference type="EMBL" id="KAJ0398121.1"/>
    </source>
</evidence>
<protein>
    <submittedName>
        <fullName evidence="2">Uncharacterized protein</fullName>
    </submittedName>
</protein>
<feature type="compositionally biased region" description="Low complexity" evidence="1">
    <location>
        <begin position="514"/>
        <end position="523"/>
    </location>
</feature>
<dbReference type="AlphaFoldDB" id="A0AAD5LGZ7"/>
<name>A0AAD5LGZ7_PYTIN</name>
<reference evidence="2" key="1">
    <citation type="submission" date="2021-12" db="EMBL/GenBank/DDBJ databases">
        <title>Prjna785345.</title>
        <authorList>
            <person name="Rujirawat T."/>
            <person name="Krajaejun T."/>
        </authorList>
    </citation>
    <scope>NUCLEOTIDE SEQUENCE</scope>
    <source>
        <strain evidence="2">Pi057C3</strain>
    </source>
</reference>
<feature type="compositionally biased region" description="Polar residues" evidence="1">
    <location>
        <begin position="504"/>
        <end position="513"/>
    </location>
</feature>